<evidence type="ECO:0000259" key="2">
    <source>
        <dbReference type="PROSITE" id="PS50801"/>
    </source>
</evidence>
<protein>
    <submittedName>
        <fullName evidence="3">Anti-sigma-factor antagonist</fullName>
    </submittedName>
</protein>
<accession>A0A147KB79</accession>
<evidence type="ECO:0000313" key="4">
    <source>
        <dbReference type="Proteomes" id="UP000074108"/>
    </source>
</evidence>
<dbReference type="InterPro" id="IPR002645">
    <property type="entry name" value="STAS_dom"/>
</dbReference>
<dbReference type="Gene3D" id="3.30.750.24">
    <property type="entry name" value="STAS domain"/>
    <property type="match status" value="1"/>
</dbReference>
<dbReference type="SUPFAM" id="SSF52091">
    <property type="entry name" value="SpoIIaa-like"/>
    <property type="match status" value="1"/>
</dbReference>
<dbReference type="EMBL" id="LDYG01000016">
    <property type="protein sequence ID" value="KUP08204.1"/>
    <property type="molecule type" value="Genomic_DNA"/>
</dbReference>
<dbReference type="Pfam" id="PF01740">
    <property type="entry name" value="STAS"/>
    <property type="match status" value="1"/>
</dbReference>
<dbReference type="InterPro" id="IPR036513">
    <property type="entry name" value="STAS_dom_sf"/>
</dbReference>
<feature type="domain" description="STAS" evidence="2">
    <location>
        <begin position="174"/>
        <end position="285"/>
    </location>
</feature>
<dbReference type="Proteomes" id="UP000074108">
    <property type="component" value="Unassembled WGS sequence"/>
</dbReference>
<evidence type="ECO:0000256" key="1">
    <source>
        <dbReference type="ARBA" id="ARBA00022553"/>
    </source>
</evidence>
<proteinExistence type="predicted"/>
<dbReference type="PANTHER" id="PTHR33745:SF3">
    <property type="entry name" value="RSBT CO-ANTAGONIST PROTEIN RSBRC"/>
    <property type="match status" value="1"/>
</dbReference>
<sequence length="292" mass="32877">MYLADGGNDVNTINRIGQALIDRKYEIVRNLHQELVGLVEDSEKLRIMEEMQDEILEMRAELVNIFGQIIRDQSSQQEREHLIEQWGAQTGETIYHLGAHLDEALFETRFYRKHIWNVLKDEIQQNGVSIEEIVEISEIFHPLLDHAVYSFSLTFVKFHQQALSNAKLAFLELSVPVVPVAEGVAILPIIGTIDTERARLLMEETLQSATKLHLNKLIIDLSGVVVVDTMVADQLFKVASALKLLGVEIILTGIRPEVAQTVVSLGIQFESIVIKANLKEAMSIFVKDGRVG</sequence>
<name>A0A147KB79_9BACI</name>
<dbReference type="OrthoDB" id="9800154at2"/>
<dbReference type="STRING" id="1150625.Q75_03145"/>
<dbReference type="CDD" id="cd07041">
    <property type="entry name" value="STAS_RsbR_RsbS_like"/>
    <property type="match status" value="1"/>
</dbReference>
<comment type="caution">
    <text evidence="3">The sequence shown here is derived from an EMBL/GenBank/DDBJ whole genome shotgun (WGS) entry which is preliminary data.</text>
</comment>
<organism evidence="3 4">
    <name type="scientific">Bacillus coahuilensis p1.1.43</name>
    <dbReference type="NCBI Taxonomy" id="1150625"/>
    <lineage>
        <taxon>Bacteria</taxon>
        <taxon>Bacillati</taxon>
        <taxon>Bacillota</taxon>
        <taxon>Bacilli</taxon>
        <taxon>Bacillales</taxon>
        <taxon>Bacillaceae</taxon>
        <taxon>Bacillus</taxon>
    </lineage>
</organism>
<gene>
    <name evidence="3" type="ORF">Q75_03145</name>
</gene>
<dbReference type="PANTHER" id="PTHR33745">
    <property type="entry name" value="RSBT ANTAGONIST PROTEIN RSBS-RELATED"/>
    <property type="match status" value="1"/>
</dbReference>
<keyword evidence="1" id="KW-0597">Phosphoprotein</keyword>
<evidence type="ECO:0000313" key="3">
    <source>
        <dbReference type="EMBL" id="KUP08204.1"/>
    </source>
</evidence>
<dbReference type="AlphaFoldDB" id="A0A147KB79"/>
<dbReference type="InterPro" id="IPR051932">
    <property type="entry name" value="Bact_StressResp_Reg"/>
</dbReference>
<reference evidence="3 4" key="1">
    <citation type="journal article" date="2016" name="Front. Microbiol.">
        <title>Microevolution Analysis of Bacillus coahuilensis Unveils Differences in Phosphorus Acquisition Strategies and Their Regulation.</title>
        <authorList>
            <person name="Gomez-Lunar Z."/>
            <person name="Hernandez-Gonzalez I."/>
            <person name="Rodriguez-Torres M.D."/>
            <person name="Souza V."/>
            <person name="Olmedo-Alvarez G."/>
        </authorList>
    </citation>
    <scope>NUCLEOTIDE SEQUENCE [LARGE SCALE GENOMIC DNA]</scope>
    <source>
        <strain evidence="4">p1.1.43</strain>
    </source>
</reference>
<dbReference type="PATRIC" id="fig|1150625.3.peg.657"/>
<dbReference type="PROSITE" id="PS50801">
    <property type="entry name" value="STAS"/>
    <property type="match status" value="1"/>
</dbReference>
<keyword evidence="4" id="KW-1185">Reference proteome</keyword>